<dbReference type="RefSeq" id="XP_033680558.1">
    <property type="nucleotide sequence ID" value="XM_033833742.1"/>
</dbReference>
<evidence type="ECO:0000313" key="4">
    <source>
        <dbReference type="Proteomes" id="UP000800094"/>
    </source>
</evidence>
<organism evidence="3 4">
    <name type="scientific">Trematosphaeria pertusa</name>
    <dbReference type="NCBI Taxonomy" id="390896"/>
    <lineage>
        <taxon>Eukaryota</taxon>
        <taxon>Fungi</taxon>
        <taxon>Dikarya</taxon>
        <taxon>Ascomycota</taxon>
        <taxon>Pezizomycotina</taxon>
        <taxon>Dothideomycetes</taxon>
        <taxon>Pleosporomycetidae</taxon>
        <taxon>Pleosporales</taxon>
        <taxon>Massarineae</taxon>
        <taxon>Trematosphaeriaceae</taxon>
        <taxon>Trematosphaeria</taxon>
    </lineage>
</organism>
<dbReference type="SUPFAM" id="SSF69118">
    <property type="entry name" value="AhpD-like"/>
    <property type="match status" value="1"/>
</dbReference>
<dbReference type="InterPro" id="IPR029032">
    <property type="entry name" value="AhpD-like"/>
</dbReference>
<gene>
    <name evidence="3" type="ORF">BU26DRAFT_568126</name>
</gene>
<reference evidence="3" key="1">
    <citation type="journal article" date="2020" name="Stud. Mycol.">
        <title>101 Dothideomycetes genomes: a test case for predicting lifestyles and emergence of pathogens.</title>
        <authorList>
            <person name="Haridas S."/>
            <person name="Albert R."/>
            <person name="Binder M."/>
            <person name="Bloem J."/>
            <person name="Labutti K."/>
            <person name="Salamov A."/>
            <person name="Andreopoulos B."/>
            <person name="Baker S."/>
            <person name="Barry K."/>
            <person name="Bills G."/>
            <person name="Bluhm B."/>
            <person name="Cannon C."/>
            <person name="Castanera R."/>
            <person name="Culley D."/>
            <person name="Daum C."/>
            <person name="Ezra D."/>
            <person name="Gonzalez J."/>
            <person name="Henrissat B."/>
            <person name="Kuo A."/>
            <person name="Liang C."/>
            <person name="Lipzen A."/>
            <person name="Lutzoni F."/>
            <person name="Magnuson J."/>
            <person name="Mondo S."/>
            <person name="Nolan M."/>
            <person name="Ohm R."/>
            <person name="Pangilinan J."/>
            <person name="Park H.-J."/>
            <person name="Ramirez L."/>
            <person name="Alfaro M."/>
            <person name="Sun H."/>
            <person name="Tritt A."/>
            <person name="Yoshinaga Y."/>
            <person name="Zwiers L.-H."/>
            <person name="Turgeon B."/>
            <person name="Goodwin S."/>
            <person name="Spatafora J."/>
            <person name="Crous P."/>
            <person name="Grigoriev I."/>
        </authorList>
    </citation>
    <scope>NUCLEOTIDE SEQUENCE</scope>
    <source>
        <strain evidence="3">CBS 122368</strain>
    </source>
</reference>
<dbReference type="Proteomes" id="UP000800094">
    <property type="component" value="Unassembled WGS sequence"/>
</dbReference>
<evidence type="ECO:0000259" key="2">
    <source>
        <dbReference type="Pfam" id="PF02627"/>
    </source>
</evidence>
<feature type="region of interest" description="Disordered" evidence="1">
    <location>
        <begin position="1"/>
        <end position="20"/>
    </location>
</feature>
<dbReference type="InterPro" id="IPR003779">
    <property type="entry name" value="CMD-like"/>
</dbReference>
<dbReference type="AlphaFoldDB" id="A0A6A6I4U6"/>
<dbReference type="Gene3D" id="1.20.1290.10">
    <property type="entry name" value="AhpD-like"/>
    <property type="match status" value="1"/>
</dbReference>
<dbReference type="OrthoDB" id="2567457at2759"/>
<dbReference type="Pfam" id="PF02627">
    <property type="entry name" value="CMD"/>
    <property type="match status" value="1"/>
</dbReference>
<evidence type="ECO:0000313" key="3">
    <source>
        <dbReference type="EMBL" id="KAF2245554.1"/>
    </source>
</evidence>
<protein>
    <recommendedName>
        <fullName evidence="2">Carboxymuconolactone decarboxylase-like domain-containing protein</fullName>
    </recommendedName>
</protein>
<name>A0A6A6I4U6_9PLEO</name>
<dbReference type="EMBL" id="ML987200">
    <property type="protein sequence ID" value="KAF2245554.1"/>
    <property type="molecule type" value="Genomic_DNA"/>
</dbReference>
<dbReference type="GeneID" id="54587072"/>
<dbReference type="PANTHER" id="PTHR34846">
    <property type="entry name" value="4-CARBOXYMUCONOLACTONE DECARBOXYLASE FAMILY PROTEIN (AFU_ORTHOLOGUE AFUA_6G11590)"/>
    <property type="match status" value="1"/>
</dbReference>
<proteinExistence type="predicted"/>
<accession>A0A6A6I4U6</accession>
<sequence length="195" mass="20838">MASKNSTQTPRFPPGEQSSAQKAAVADAEARVLKVYGPTFQLKDEAGNLMGPFVTLQYAPEAFMPYLNYVHALNTLPYLTTKERELTVLAGCSITQAQFIIYAHKKIGMSVGLTQEQVDDAARGKAPEGLGERERCVYGVALEIARRQGKVADDQFEAATKELGREGVAALANVVGAILASSVLVNVADVPVPGQ</sequence>
<keyword evidence="4" id="KW-1185">Reference proteome</keyword>
<evidence type="ECO:0000256" key="1">
    <source>
        <dbReference type="SAM" id="MobiDB-lite"/>
    </source>
</evidence>
<dbReference type="PANTHER" id="PTHR34846:SF11">
    <property type="entry name" value="4-CARBOXYMUCONOLACTONE DECARBOXYLASE FAMILY PROTEIN (AFU_ORTHOLOGUE AFUA_6G11590)"/>
    <property type="match status" value="1"/>
</dbReference>
<dbReference type="GO" id="GO:0051920">
    <property type="term" value="F:peroxiredoxin activity"/>
    <property type="evidence" value="ECO:0007669"/>
    <property type="project" value="InterPro"/>
</dbReference>
<feature type="domain" description="Carboxymuconolactone decarboxylase-like" evidence="2">
    <location>
        <begin position="62"/>
        <end position="141"/>
    </location>
</feature>